<dbReference type="EMBL" id="LR796887">
    <property type="protein sequence ID" value="CAB4172704.1"/>
    <property type="molecule type" value="Genomic_DNA"/>
</dbReference>
<accession>A0A6J5PZD7</accession>
<evidence type="ECO:0000313" key="6">
    <source>
        <dbReference type="EMBL" id="CAB5229976.1"/>
    </source>
</evidence>
<evidence type="ECO:0000313" key="3">
    <source>
        <dbReference type="EMBL" id="CAB4184130.1"/>
    </source>
</evidence>
<proteinExistence type="predicted"/>
<dbReference type="EMBL" id="LR798407">
    <property type="protein sequence ID" value="CAB5229976.1"/>
    <property type="molecule type" value="Genomic_DNA"/>
</dbReference>
<reference evidence="1" key="1">
    <citation type="submission" date="2020-05" db="EMBL/GenBank/DDBJ databases">
        <authorList>
            <person name="Chiriac C."/>
            <person name="Salcher M."/>
            <person name="Ghai R."/>
            <person name="Kavagutti S V."/>
        </authorList>
    </citation>
    <scope>NUCLEOTIDE SEQUENCE</scope>
</reference>
<name>A0A6J5PZD7_9CAUD</name>
<evidence type="ECO:0000313" key="4">
    <source>
        <dbReference type="EMBL" id="CAB4202585.1"/>
    </source>
</evidence>
<dbReference type="EMBL" id="LR796966">
    <property type="protein sequence ID" value="CAB4178576.1"/>
    <property type="molecule type" value="Genomic_DNA"/>
</dbReference>
<dbReference type="EMBL" id="LR797319">
    <property type="protein sequence ID" value="CAB4202585.1"/>
    <property type="molecule type" value="Genomic_DNA"/>
</dbReference>
<protein>
    <submittedName>
        <fullName evidence="1">Uncharacterized protein</fullName>
    </submittedName>
</protein>
<organism evidence="1">
    <name type="scientific">uncultured Caudovirales phage</name>
    <dbReference type="NCBI Taxonomy" id="2100421"/>
    <lineage>
        <taxon>Viruses</taxon>
        <taxon>Duplodnaviria</taxon>
        <taxon>Heunggongvirae</taxon>
        <taxon>Uroviricota</taxon>
        <taxon>Caudoviricetes</taxon>
        <taxon>Peduoviridae</taxon>
        <taxon>Maltschvirus</taxon>
        <taxon>Maltschvirus maltsch</taxon>
    </lineage>
</organism>
<gene>
    <name evidence="2" type="ORF">UFOVP1018_32</name>
    <name evidence="3" type="ORF">UFOVP1105_33</name>
    <name evidence="4" type="ORF">UFOVP1372_23</name>
    <name evidence="5" type="ORF">UFOVP1470_34</name>
    <name evidence="6" type="ORF">UFOVP1557_23</name>
    <name evidence="1" type="ORF">UFOVP939_44</name>
</gene>
<sequence length="109" mass="12477">MDNLNAEMIKNLKLDTDAQDVPGWHFRSVKSSGKDIGAYWAQTVLESAPDKPVLFYKPCPSDPWLALMRLEDINPEYCLYNQSVIVTFETAIMIIREDIYPCTPTKRGH</sequence>
<dbReference type="EMBL" id="LR797419">
    <property type="protein sequence ID" value="CAB4215033.1"/>
    <property type="molecule type" value="Genomic_DNA"/>
</dbReference>
<dbReference type="EMBL" id="LR797054">
    <property type="protein sequence ID" value="CAB4184130.1"/>
    <property type="molecule type" value="Genomic_DNA"/>
</dbReference>
<evidence type="ECO:0000313" key="2">
    <source>
        <dbReference type="EMBL" id="CAB4178576.1"/>
    </source>
</evidence>
<evidence type="ECO:0000313" key="1">
    <source>
        <dbReference type="EMBL" id="CAB4172704.1"/>
    </source>
</evidence>
<evidence type="ECO:0000313" key="5">
    <source>
        <dbReference type="EMBL" id="CAB4215033.1"/>
    </source>
</evidence>